<dbReference type="InterPro" id="IPR011527">
    <property type="entry name" value="ABC1_TM_dom"/>
</dbReference>
<dbReference type="InterPro" id="IPR044746">
    <property type="entry name" value="ABCC_6TM_D1"/>
</dbReference>
<dbReference type="PROSITE" id="PS00211">
    <property type="entry name" value="ABC_TRANSPORTER_1"/>
    <property type="match status" value="1"/>
</dbReference>
<reference evidence="15 16" key="1">
    <citation type="journal article" date="2018" name="Plant J.">
        <title>Genome sequences of Chlorella sorokiniana UTEX 1602 and Micractinium conductrix SAG 241.80: implications to maltose excretion by a green alga.</title>
        <authorList>
            <person name="Arriola M.B."/>
            <person name="Velmurugan N."/>
            <person name="Zhang Y."/>
            <person name="Plunkett M.H."/>
            <person name="Hondzo H."/>
            <person name="Barney B.M."/>
        </authorList>
    </citation>
    <scope>NUCLEOTIDE SEQUENCE [LARGE SCALE GENOMIC DNA]</scope>
    <source>
        <strain evidence="16">UTEX 1602</strain>
    </source>
</reference>
<evidence type="ECO:0000256" key="2">
    <source>
        <dbReference type="ARBA" id="ARBA00009726"/>
    </source>
</evidence>
<evidence type="ECO:0000313" key="15">
    <source>
        <dbReference type="EMBL" id="PRW39291.1"/>
    </source>
</evidence>
<evidence type="ECO:0000256" key="3">
    <source>
        <dbReference type="ARBA" id="ARBA00022448"/>
    </source>
</evidence>
<dbReference type="SMART" id="SM00382">
    <property type="entry name" value="AAA"/>
    <property type="match status" value="2"/>
</dbReference>
<feature type="transmembrane region" description="Helical" evidence="12">
    <location>
        <begin position="1020"/>
        <end position="1039"/>
    </location>
</feature>
<dbReference type="FunFam" id="3.40.50.300:FF:000997">
    <property type="entry name" value="Multidrug resistance-associated protein 1"/>
    <property type="match status" value="1"/>
</dbReference>
<protein>
    <submittedName>
        <fullName evidence="15">ABC multidrug resistance associated</fullName>
    </submittedName>
</protein>
<dbReference type="InterPro" id="IPR036640">
    <property type="entry name" value="ABC1_TM_sf"/>
</dbReference>
<evidence type="ECO:0000256" key="10">
    <source>
        <dbReference type="ARBA" id="ARBA00049660"/>
    </source>
</evidence>
<feature type="transmembrane region" description="Helical" evidence="12">
    <location>
        <begin position="1409"/>
        <end position="1428"/>
    </location>
</feature>
<feature type="compositionally biased region" description="Gly residues" evidence="11">
    <location>
        <begin position="532"/>
        <end position="555"/>
    </location>
</feature>
<dbReference type="PROSITE" id="PS01006">
    <property type="entry name" value="FORMATE_NITRITE_TP_2"/>
    <property type="match status" value="1"/>
</dbReference>
<comment type="similarity">
    <text evidence="10">Belongs to the FNT transporter (TC 1.A.16) family.</text>
</comment>
<dbReference type="InterPro" id="IPR023271">
    <property type="entry name" value="Aquaporin-like"/>
</dbReference>
<keyword evidence="8 12" id="KW-1133">Transmembrane helix</keyword>
<dbReference type="SUPFAM" id="SSF90123">
    <property type="entry name" value="ABC transporter transmembrane region"/>
    <property type="match status" value="2"/>
</dbReference>
<evidence type="ECO:0000256" key="9">
    <source>
        <dbReference type="ARBA" id="ARBA00023136"/>
    </source>
</evidence>
<feature type="transmembrane region" description="Helical" evidence="12">
    <location>
        <begin position="2265"/>
        <end position="2284"/>
    </location>
</feature>
<evidence type="ECO:0000256" key="7">
    <source>
        <dbReference type="ARBA" id="ARBA00022840"/>
    </source>
</evidence>
<dbReference type="SUPFAM" id="SSF52540">
    <property type="entry name" value="P-loop containing nucleoside triphosphate hydrolases"/>
    <property type="match status" value="2"/>
</dbReference>
<feature type="transmembrane region" description="Helical" evidence="12">
    <location>
        <begin position="1589"/>
        <end position="1611"/>
    </location>
</feature>
<keyword evidence="5" id="KW-0677">Repeat</keyword>
<gene>
    <name evidence="15" type="ORF">C2E21_6945</name>
</gene>
<evidence type="ECO:0000313" key="16">
    <source>
        <dbReference type="Proteomes" id="UP000239899"/>
    </source>
</evidence>
<dbReference type="CDD" id="cd18579">
    <property type="entry name" value="ABC_6TM_ABCC_D1"/>
    <property type="match status" value="1"/>
</dbReference>
<evidence type="ECO:0000256" key="8">
    <source>
        <dbReference type="ARBA" id="ARBA00022989"/>
    </source>
</evidence>
<dbReference type="InterPro" id="IPR000292">
    <property type="entry name" value="For/NO2_transpt"/>
</dbReference>
<dbReference type="CDD" id="cd03250">
    <property type="entry name" value="ABCC_MRP_domain1"/>
    <property type="match status" value="1"/>
</dbReference>
<dbReference type="Gene3D" id="3.40.50.300">
    <property type="entry name" value="P-loop containing nucleotide triphosphate hydrolases"/>
    <property type="match status" value="2"/>
</dbReference>
<feature type="transmembrane region" description="Helical" evidence="12">
    <location>
        <begin position="2334"/>
        <end position="2356"/>
    </location>
</feature>
<dbReference type="PROSITE" id="PS50893">
    <property type="entry name" value="ABC_TRANSPORTER_2"/>
    <property type="match status" value="2"/>
</dbReference>
<dbReference type="PANTHER" id="PTHR24223:SF443">
    <property type="entry name" value="MULTIDRUG-RESISTANCE LIKE PROTEIN 1, ISOFORM I"/>
    <property type="match status" value="1"/>
</dbReference>
<dbReference type="InterPro" id="IPR044726">
    <property type="entry name" value="ABCC_6TM_D2"/>
</dbReference>
<keyword evidence="7" id="KW-0067">ATP-binding</keyword>
<proteinExistence type="inferred from homology"/>
<feature type="domain" description="ABC transporter" evidence="13">
    <location>
        <begin position="1727"/>
        <end position="1962"/>
    </location>
</feature>
<dbReference type="STRING" id="3076.A0A2P6TJ61"/>
<dbReference type="CDD" id="cd18580">
    <property type="entry name" value="ABC_6TM_ABCC_D2"/>
    <property type="match status" value="1"/>
</dbReference>
<dbReference type="PROSITE" id="PS01005">
    <property type="entry name" value="FORMATE_NITRITE_TP_1"/>
    <property type="match status" value="1"/>
</dbReference>
<dbReference type="GO" id="GO:0140359">
    <property type="term" value="F:ABC-type transporter activity"/>
    <property type="evidence" value="ECO:0007669"/>
    <property type="project" value="InterPro"/>
</dbReference>
<evidence type="ECO:0000256" key="12">
    <source>
        <dbReference type="SAM" id="Phobius"/>
    </source>
</evidence>
<evidence type="ECO:0000256" key="6">
    <source>
        <dbReference type="ARBA" id="ARBA00022741"/>
    </source>
</evidence>
<name>A0A2P6TJ61_CHLSO</name>
<dbReference type="GO" id="GO:0005774">
    <property type="term" value="C:vacuolar membrane"/>
    <property type="evidence" value="ECO:0007669"/>
    <property type="project" value="UniProtKB-SubCell"/>
</dbReference>
<dbReference type="PANTHER" id="PTHR24223">
    <property type="entry name" value="ATP-BINDING CASSETTE SUB-FAMILY C"/>
    <property type="match status" value="1"/>
</dbReference>
<feature type="transmembrane region" description="Helical" evidence="12">
    <location>
        <begin position="2214"/>
        <end position="2244"/>
    </location>
</feature>
<comment type="subcellular location">
    <subcellularLocation>
        <location evidence="1">Vacuole membrane</location>
        <topology evidence="1">Multi-pass membrane protein</topology>
    </subcellularLocation>
</comment>
<feature type="transmembrane region" description="Helical" evidence="12">
    <location>
        <begin position="759"/>
        <end position="780"/>
    </location>
</feature>
<feature type="transmembrane region" description="Helical" evidence="12">
    <location>
        <begin position="983"/>
        <end position="1008"/>
    </location>
</feature>
<feature type="transmembrane region" description="Helical" evidence="12">
    <location>
        <begin position="2376"/>
        <end position="2399"/>
    </location>
</feature>
<organism evidence="15 16">
    <name type="scientific">Chlorella sorokiniana</name>
    <name type="common">Freshwater green alga</name>
    <dbReference type="NCBI Taxonomy" id="3076"/>
    <lineage>
        <taxon>Eukaryota</taxon>
        <taxon>Viridiplantae</taxon>
        <taxon>Chlorophyta</taxon>
        <taxon>core chlorophytes</taxon>
        <taxon>Trebouxiophyceae</taxon>
        <taxon>Chlorellales</taxon>
        <taxon>Chlorellaceae</taxon>
        <taxon>Chlorella clade</taxon>
        <taxon>Chlorella</taxon>
    </lineage>
</organism>
<feature type="region of interest" description="Disordered" evidence="11">
    <location>
        <begin position="1309"/>
        <end position="1335"/>
    </location>
</feature>
<sequence>MLTSFLNVAAPQGQGVLRACLAAAAVRLPEALNAAAQALQKRGCMTHHRMWTASELGVADVRTQAPVAGLHFGTAAQPAPPAAAAHFARSPLPVVHSEDGKAACGEPPHSPYACGMYGGLWQHGEAHNILFSDDHASVTNEMEKLLQVADELGGPEAVFKVVEQFGGDADWSEMNTATAFRCLAHEAEHMSDAAVQEQILGHPVFARLVDTASRRAAEMSDAELTEIGSACTKLRYDQSALAEQVHWQELDNCGALEPFDQSGGSFSRTASASADKDVRSLALLLVLSLVQLWSQRGLLRIPQLTAATACSAAVLAALAGSLTRPEVYRRRRQAIVAALRVLLGVSTLLAGSSLELLASAAEAAHSRTLLQALPHFLLLLAWESGALLLGQAAWSLELPPLLAMVVQLVAVAAVASRNGSTCASPYLQRPANRQLMGRVYALLQPAVAPLEPLLATVGLTADHPSRHCICVLAVLQFWGAFFLPVLLTTRNQLRAYLEWRRERQGQQRAQRRSRARVSATPHLPPIVAGAEAGAGGAGGSPVSGSGSGSGGGAGSGSNKSSPLSPHSAGSGGWFGRHHPASNGSGSASSTHSSLSSDSVDEAAGLSAVPHIPSLAQLLKPPRRGGRPHPEDWQYETAAKLMADLSPSWLQLVVVAVGLAQMYAMGASSDLPTAKRRLNIDPDKWTWFTLLTFSWMNKVVPAARRGEVTVEELPLPKAQQAEPCYQELTANWEKAVLESSKSGKQPSLRKVLWRTYGKDLMLAGFFKFMWSVFVILGAYYFTRSILLTIRTLEGKQETIYDTEWKGWVLTGFFFLDAWLLGLALQRMAFGCLRVGIRARAALTTMIARKCYGMAHLTKDTAAEAVGFVANDINKIFEGIQEIHYLWGAPVEAIAILALLASLVGIYSLPGVAVVCLVVPLQYYFGWKIISNKMKNTPNINERFSIVQEVLPAMKLVKYYAWERFFEKHISDTRAKEKRLMFWNVVVKVINITMVFGVPPMVLFAVLVPYELTNESAGGTKVYITAPTAFTMLSLFNILRFPLVVLPKALRCVSEALNATRNLEGFLAQEAAPKHDEEGAPGGRIHKAVLKHGDHPFELRIPEFTVNPGELVAVVGRVGAGKSSLLQALLGNMKTVEGTCSSGGKISYVPQTAWCQNLTLKENIVFGQPWDEARYKQVLHACALELDLQILPAGDQSKAGLRGINLSGGQRQRLNLARSAYFGGDLVLLDNALSAVDHHTAHHIFEHCVKGMFRDKATVLVTHQVEFLPQCHKVAIMDEGTCVYFGPWNAEAQQLLGKYLPASHLLAAAGNAEQPREQKKKAEKKDDKQGATVAASKNKTHSASVPLKAAIMEYCWEARWIIFCFSLFFFLSSQASRQLADYFIRWWTRDHYNKYSPDCEGLCGGQFYVQYYGILGLLCFIGLMIPRGAFLYKWALGAAERLHTKSVHRVLYAPLGFFLTTPVGDLLVSFTKDQDVLDEALPDALYYAGIYSLILLATTITVSVTIPLFSALAGGLFLVSGLMLVLYLPAATHLKKLRMGTAGDLVTLVAEALDGLGVIQAFNKQAYFTEVTSEYVDNAHRSLFAAESLNLWLAFFCDFYGAAMVLSVACFGIGQWKTLGSSNVGLAFSQSIQMLVFYTWSIRLLAESIGLFGSAEKLAWLANHAPQEAGRLAPPTLPGEEEKPKKAGCFSCGRDPNTTVGVPLPKYDEAEEMHKGPKLPAGWPRSGAINFDGVVMKYAPHLPPALRGVSFKIKSGDKVGVVGRTGSGKSTLLLALYRMFNLESGRITVDGVDTSTLTLEQLRRGLSVIPQEPVVFSGTVRSNLDPFGEYGSDAQLWEAIKDVGLEEQVNSCGGLDGVIDATGGNAWSLGQQQLMCLARAALKKVPVLCLDEATAAMDPATEAHVLEIIERLFSDRTTFTIAHRLDNVIRSDQVIVMDAGLVAEIGPPSVLLANPNSAFSKLVDKTGAASAAALRKMAADFLQERQAGVQVGFHKRPSLDEVRRSLDGGARPMSSYLTPAPGQDEQRANAGMALVASAAGMLRCSGITSATSTPQRMRLRCAAAYAPGLHCAGPTTSRPAPRQRSHELTVSSGGPLPVPLSGAGGAAVAAAIEGAAKSGAAPNIVINVYAADPPAAVAPPGDAVPVKAVLSPPEVYAACAKMGAYKASQPAWKNLMLAVAAGCYTAMFGALLLMVGPNCGGLAASNPGLVRYITGAIGLPFQLMVIMVCGAELFTGSTAMVTAAFYEGKVSLRQLAHQWAGSYAGNALGCALGVALLLGSGVVQGLMPGVSAVSLAKISYPLHQTFIKAVLANWFVCLAVWQATAAQTAGGKFISILGPLSAFIAIGFEHCIANMVFIPLGILTGVPGVTWEAFIFKNLIPVTLGNILAGAVCVATLYSLAYGKLGKRVQRSLDLAQLLRLRRAGLRCSR</sequence>
<dbReference type="InterPro" id="IPR003439">
    <property type="entry name" value="ABC_transporter-like_ATP-bd"/>
</dbReference>
<dbReference type="Pfam" id="PF00664">
    <property type="entry name" value="ABC_membrane"/>
    <property type="match status" value="2"/>
</dbReference>
<keyword evidence="9 12" id="KW-0472">Membrane</keyword>
<feature type="transmembrane region" description="Helical" evidence="12">
    <location>
        <begin position="2173"/>
        <end position="2194"/>
    </location>
</feature>
<dbReference type="EMBL" id="LHPG02000014">
    <property type="protein sequence ID" value="PRW39291.1"/>
    <property type="molecule type" value="Genomic_DNA"/>
</dbReference>
<feature type="domain" description="ABC transmembrane type-1" evidence="14">
    <location>
        <begin position="761"/>
        <end position="1041"/>
    </location>
</feature>
<dbReference type="GO" id="GO:0016887">
    <property type="term" value="F:ATP hydrolysis activity"/>
    <property type="evidence" value="ECO:0007669"/>
    <property type="project" value="InterPro"/>
</dbReference>
<feature type="transmembrane region" description="Helical" evidence="12">
    <location>
        <begin position="2304"/>
        <end position="2322"/>
    </location>
</feature>
<feature type="transmembrane region" description="Helical" evidence="12">
    <location>
        <begin position="1482"/>
        <end position="1502"/>
    </location>
</feature>
<comment type="caution">
    <text evidence="15">The sequence shown here is derived from an EMBL/GenBank/DDBJ whole genome shotgun (WGS) entry which is preliminary data.</text>
</comment>
<feature type="transmembrane region" description="Helical" evidence="12">
    <location>
        <begin position="1356"/>
        <end position="1374"/>
    </location>
</feature>
<feature type="compositionally biased region" description="Low complexity" evidence="11">
    <location>
        <begin position="581"/>
        <end position="597"/>
    </location>
</feature>
<feature type="domain" description="ABC transmembrane type-1" evidence="14">
    <location>
        <begin position="1363"/>
        <end position="1652"/>
    </location>
</feature>
<dbReference type="Gene3D" id="1.20.1560.10">
    <property type="entry name" value="ABC transporter type 1, transmembrane domain"/>
    <property type="match status" value="2"/>
</dbReference>
<evidence type="ECO:0000256" key="4">
    <source>
        <dbReference type="ARBA" id="ARBA00022692"/>
    </source>
</evidence>
<dbReference type="Pfam" id="PF00005">
    <property type="entry name" value="ABC_tran"/>
    <property type="match status" value="2"/>
</dbReference>
<dbReference type="OrthoDB" id="525473at2759"/>
<dbReference type="InterPro" id="IPR027417">
    <property type="entry name" value="P-loop_NTPase"/>
</dbReference>
<keyword evidence="4 12" id="KW-0812">Transmembrane</keyword>
<feature type="transmembrane region" description="Helical" evidence="12">
    <location>
        <begin position="1509"/>
        <end position="1528"/>
    </location>
</feature>
<feature type="domain" description="ABC transporter" evidence="13">
    <location>
        <begin position="1081"/>
        <end position="1302"/>
    </location>
</feature>
<feature type="transmembrane region" description="Helical" evidence="12">
    <location>
        <begin position="905"/>
        <end position="923"/>
    </location>
</feature>
<dbReference type="Proteomes" id="UP000239899">
    <property type="component" value="Unassembled WGS sequence"/>
</dbReference>
<comment type="similarity">
    <text evidence="2">Belongs to the ABC transporter superfamily. ABCC family. Conjugate transporter (TC 3.A.1.208) subfamily.</text>
</comment>
<keyword evidence="6" id="KW-0547">Nucleotide-binding</keyword>
<evidence type="ECO:0000256" key="5">
    <source>
        <dbReference type="ARBA" id="ARBA00022737"/>
    </source>
</evidence>
<feature type="transmembrane region" description="Helical" evidence="12">
    <location>
        <begin position="1448"/>
        <end position="1470"/>
    </location>
</feature>
<dbReference type="InterPro" id="IPR017871">
    <property type="entry name" value="ABC_transporter-like_CS"/>
</dbReference>
<dbReference type="FunFam" id="3.40.50.300:FF:000630">
    <property type="entry name" value="ATP-binding cassette (ABC) transporter, putative"/>
    <property type="match status" value="1"/>
</dbReference>
<dbReference type="GO" id="GO:0005524">
    <property type="term" value="F:ATP binding"/>
    <property type="evidence" value="ECO:0007669"/>
    <property type="project" value="UniProtKB-KW"/>
</dbReference>
<dbReference type="InterPro" id="IPR024002">
    <property type="entry name" value="For/NO2_transpt_CS"/>
</dbReference>
<evidence type="ECO:0000256" key="11">
    <source>
        <dbReference type="SAM" id="MobiDB-lite"/>
    </source>
</evidence>
<evidence type="ECO:0000256" key="1">
    <source>
        <dbReference type="ARBA" id="ARBA00004128"/>
    </source>
</evidence>
<dbReference type="Pfam" id="PF01226">
    <property type="entry name" value="Form_Nir_trans"/>
    <property type="match status" value="1"/>
</dbReference>
<dbReference type="InterPro" id="IPR050173">
    <property type="entry name" value="ABC_transporter_C-like"/>
</dbReference>
<dbReference type="Gene3D" id="1.20.1080.10">
    <property type="entry name" value="Glycerol uptake facilitator protein"/>
    <property type="match status" value="1"/>
</dbReference>
<evidence type="ECO:0000259" key="13">
    <source>
        <dbReference type="PROSITE" id="PS50893"/>
    </source>
</evidence>
<dbReference type="CDD" id="cd03244">
    <property type="entry name" value="ABCC_MRP_domain2"/>
    <property type="match status" value="1"/>
</dbReference>
<feature type="region of interest" description="Disordered" evidence="11">
    <location>
        <begin position="2070"/>
        <end position="2093"/>
    </location>
</feature>
<accession>A0A2P6TJ61</accession>
<feature type="transmembrane region" description="Helical" evidence="12">
    <location>
        <begin position="805"/>
        <end position="823"/>
    </location>
</feature>
<feature type="region of interest" description="Disordered" evidence="11">
    <location>
        <begin position="501"/>
        <end position="601"/>
    </location>
</feature>
<dbReference type="InterPro" id="IPR003593">
    <property type="entry name" value="AAA+_ATPase"/>
</dbReference>
<dbReference type="PROSITE" id="PS50929">
    <property type="entry name" value="ABC_TM1F"/>
    <property type="match status" value="2"/>
</dbReference>
<keyword evidence="3" id="KW-0813">Transport</keyword>
<evidence type="ECO:0000259" key="14">
    <source>
        <dbReference type="PROSITE" id="PS50929"/>
    </source>
</evidence>
<keyword evidence="16" id="KW-1185">Reference proteome</keyword>